<name>A0A4U5NIG0_STECR</name>
<reference evidence="2 3" key="2">
    <citation type="journal article" date="2019" name="G3 (Bethesda)">
        <title>Hybrid Assembly of the Genome of the Entomopathogenic Nematode Steinernema carpocapsae Identifies the X-Chromosome.</title>
        <authorList>
            <person name="Serra L."/>
            <person name="Macchietto M."/>
            <person name="Macias-Munoz A."/>
            <person name="McGill C.J."/>
            <person name="Rodriguez I.M."/>
            <person name="Rodriguez B."/>
            <person name="Murad R."/>
            <person name="Mortazavi A."/>
        </authorList>
    </citation>
    <scope>NUCLEOTIDE SEQUENCE [LARGE SCALE GENOMIC DNA]</scope>
    <source>
        <strain evidence="2 3">ALL</strain>
    </source>
</reference>
<reference evidence="2 3" key="1">
    <citation type="journal article" date="2015" name="Genome Biol.">
        <title>Comparative genomics of Steinernema reveals deeply conserved gene regulatory networks.</title>
        <authorList>
            <person name="Dillman A.R."/>
            <person name="Macchietto M."/>
            <person name="Porter C.F."/>
            <person name="Rogers A."/>
            <person name="Williams B."/>
            <person name="Antoshechkin I."/>
            <person name="Lee M.M."/>
            <person name="Goodwin Z."/>
            <person name="Lu X."/>
            <person name="Lewis E.E."/>
            <person name="Goodrich-Blair H."/>
            <person name="Stock S.P."/>
            <person name="Adams B.J."/>
            <person name="Sternberg P.W."/>
            <person name="Mortazavi A."/>
        </authorList>
    </citation>
    <scope>NUCLEOTIDE SEQUENCE [LARGE SCALE GENOMIC DNA]</scope>
    <source>
        <strain evidence="2 3">ALL</strain>
    </source>
</reference>
<comment type="caution">
    <text evidence="2">The sequence shown here is derived from an EMBL/GenBank/DDBJ whole genome shotgun (WGS) entry which is preliminary data.</text>
</comment>
<keyword evidence="3" id="KW-1185">Reference proteome</keyword>
<gene>
    <name evidence="2" type="ORF">L596_016327</name>
</gene>
<sequence length="120" mass="13098">MRRSLKLLGLKSWRGENAIGLSVKKKSSLGCGTSGAGMTWKRSHCERPGFQLFCRSTEGENTGSRSSNAVIDGWSNSESFGFASFRASSAGCLFGRFRGPRGPSGSGFRGTEMEFDEWKR</sequence>
<protein>
    <submittedName>
        <fullName evidence="2">Uncharacterized protein</fullName>
    </submittedName>
</protein>
<evidence type="ECO:0000313" key="3">
    <source>
        <dbReference type="Proteomes" id="UP000298663"/>
    </source>
</evidence>
<organism evidence="2 3">
    <name type="scientific">Steinernema carpocapsae</name>
    <name type="common">Entomopathogenic nematode</name>
    <dbReference type="NCBI Taxonomy" id="34508"/>
    <lineage>
        <taxon>Eukaryota</taxon>
        <taxon>Metazoa</taxon>
        <taxon>Ecdysozoa</taxon>
        <taxon>Nematoda</taxon>
        <taxon>Chromadorea</taxon>
        <taxon>Rhabditida</taxon>
        <taxon>Tylenchina</taxon>
        <taxon>Panagrolaimomorpha</taxon>
        <taxon>Strongyloidoidea</taxon>
        <taxon>Steinernematidae</taxon>
        <taxon>Steinernema</taxon>
    </lineage>
</organism>
<dbReference type="AlphaFoldDB" id="A0A4U5NIG0"/>
<evidence type="ECO:0000256" key="1">
    <source>
        <dbReference type="SAM" id="MobiDB-lite"/>
    </source>
</evidence>
<dbReference type="Proteomes" id="UP000298663">
    <property type="component" value="Unassembled WGS sequence"/>
</dbReference>
<feature type="region of interest" description="Disordered" evidence="1">
    <location>
        <begin position="100"/>
        <end position="120"/>
    </location>
</feature>
<dbReference type="EMBL" id="AZBU02000004">
    <property type="protein sequence ID" value="TKR82636.1"/>
    <property type="molecule type" value="Genomic_DNA"/>
</dbReference>
<proteinExistence type="predicted"/>
<evidence type="ECO:0000313" key="2">
    <source>
        <dbReference type="EMBL" id="TKR82636.1"/>
    </source>
</evidence>
<accession>A0A4U5NIG0</accession>